<keyword evidence="2" id="KW-0732">Signal</keyword>
<dbReference type="RefSeq" id="WP_125471761.1">
    <property type="nucleotide sequence ID" value="NZ_CP188776.1"/>
</dbReference>
<accession>A0A9X3R3I6</accession>
<organism evidence="3 4">
    <name type="scientific">Alcaligenes xylosoxydans xylosoxydans</name>
    <name type="common">Achromobacter xylosoxidans</name>
    <dbReference type="NCBI Taxonomy" id="85698"/>
    <lineage>
        <taxon>Bacteria</taxon>
        <taxon>Pseudomonadati</taxon>
        <taxon>Pseudomonadota</taxon>
        <taxon>Betaproteobacteria</taxon>
        <taxon>Burkholderiales</taxon>
        <taxon>Alcaligenaceae</taxon>
        <taxon>Achromobacter</taxon>
    </lineage>
</organism>
<evidence type="ECO:0000256" key="2">
    <source>
        <dbReference type="SAM" id="SignalP"/>
    </source>
</evidence>
<protein>
    <submittedName>
        <fullName evidence="3">Uncharacterized protein</fullName>
    </submittedName>
</protein>
<dbReference type="EMBL" id="JAPZVI010000004">
    <property type="protein sequence ID" value="MCZ8401417.1"/>
    <property type="molecule type" value="Genomic_DNA"/>
</dbReference>
<name>A0A9X3R3I6_ALCXX</name>
<dbReference type="Proteomes" id="UP001141992">
    <property type="component" value="Unassembled WGS sequence"/>
</dbReference>
<proteinExistence type="predicted"/>
<sequence>MLNRPKRNRLGRLFVAAAGAAVALVAPLSVSAQNVVVGAGVDVASLGQPVSQTVQELLEVDARRALDEEKRKGQPGIGGSAQLSASGPPAAQAAKSNPDAPPVVAPPRLLAITGVGKQLTVMVDQAGRRAHYRTGQAEPVAGADLGLRLQAVSQPCASFVDQSHDVVTYCLNRGTP</sequence>
<feature type="signal peptide" evidence="2">
    <location>
        <begin position="1"/>
        <end position="32"/>
    </location>
</feature>
<evidence type="ECO:0000256" key="1">
    <source>
        <dbReference type="SAM" id="MobiDB-lite"/>
    </source>
</evidence>
<reference evidence="3" key="1">
    <citation type="submission" date="2022-12" db="EMBL/GenBank/DDBJ databases">
        <authorList>
            <person name="Voronina O.L."/>
            <person name="Kunda M.S."/>
            <person name="Ryzhova N."/>
            <person name="Aksenova E.I."/>
        </authorList>
    </citation>
    <scope>NUCLEOTIDE SEQUENCE</scope>
    <source>
        <strain evidence="3">SCCH136:Ach223948</strain>
    </source>
</reference>
<feature type="chain" id="PRO_5040895822" evidence="2">
    <location>
        <begin position="33"/>
        <end position="176"/>
    </location>
</feature>
<comment type="caution">
    <text evidence="3">The sequence shown here is derived from an EMBL/GenBank/DDBJ whole genome shotgun (WGS) entry which is preliminary data.</text>
</comment>
<gene>
    <name evidence="3" type="ORF">O9570_08180</name>
</gene>
<evidence type="ECO:0000313" key="3">
    <source>
        <dbReference type="EMBL" id="MCZ8401417.1"/>
    </source>
</evidence>
<feature type="region of interest" description="Disordered" evidence="1">
    <location>
        <begin position="69"/>
        <end position="102"/>
    </location>
</feature>
<dbReference type="AlphaFoldDB" id="A0A9X3R3I6"/>
<evidence type="ECO:0000313" key="4">
    <source>
        <dbReference type="Proteomes" id="UP001141992"/>
    </source>
</evidence>